<evidence type="ECO:0000313" key="5">
    <source>
        <dbReference type="EMBL" id="KAG7368942.1"/>
    </source>
</evidence>
<dbReference type="InterPro" id="IPR001611">
    <property type="entry name" value="Leu-rich_rpt"/>
</dbReference>
<dbReference type="Proteomes" id="UP000693970">
    <property type="component" value="Unassembled WGS sequence"/>
</dbReference>
<proteinExistence type="predicted"/>
<feature type="compositionally biased region" description="Low complexity" evidence="3">
    <location>
        <begin position="40"/>
        <end position="51"/>
    </location>
</feature>
<feature type="region of interest" description="Disordered" evidence="3">
    <location>
        <begin position="77"/>
        <end position="97"/>
    </location>
</feature>
<dbReference type="PANTHER" id="PTHR48057:SF7">
    <property type="entry name" value="LEUCINE-RICH REPEAT SERINE_THREONINE-PROTEIN KINASE 1"/>
    <property type="match status" value="1"/>
</dbReference>
<dbReference type="SMART" id="SM00369">
    <property type="entry name" value="LRR_TYP"/>
    <property type="match status" value="3"/>
</dbReference>
<evidence type="ECO:0000313" key="6">
    <source>
        <dbReference type="Proteomes" id="UP000693970"/>
    </source>
</evidence>
<dbReference type="FunFam" id="3.80.10.10:FF:000041">
    <property type="entry name" value="LRR receptor-like serine/threonine-protein kinase ERECTA"/>
    <property type="match status" value="1"/>
</dbReference>
<feature type="region of interest" description="Disordered" evidence="3">
    <location>
        <begin position="1"/>
        <end position="51"/>
    </location>
</feature>
<evidence type="ECO:0000256" key="4">
    <source>
        <dbReference type="SAM" id="Phobius"/>
    </source>
</evidence>
<protein>
    <submittedName>
        <fullName evidence="5">RHS repeat-associated core domain containing protein</fullName>
    </submittedName>
</protein>
<organism evidence="5 6">
    <name type="scientific">Nitzschia inconspicua</name>
    <dbReference type="NCBI Taxonomy" id="303405"/>
    <lineage>
        <taxon>Eukaryota</taxon>
        <taxon>Sar</taxon>
        <taxon>Stramenopiles</taxon>
        <taxon>Ochrophyta</taxon>
        <taxon>Bacillariophyta</taxon>
        <taxon>Bacillariophyceae</taxon>
        <taxon>Bacillariophycidae</taxon>
        <taxon>Bacillariales</taxon>
        <taxon>Bacillariaceae</taxon>
        <taxon>Nitzschia</taxon>
    </lineage>
</organism>
<reference evidence="5" key="1">
    <citation type="journal article" date="2021" name="Sci. Rep.">
        <title>Diploid genomic architecture of Nitzschia inconspicua, an elite biomass production diatom.</title>
        <authorList>
            <person name="Oliver A."/>
            <person name="Podell S."/>
            <person name="Pinowska A."/>
            <person name="Traller J.C."/>
            <person name="Smith S.R."/>
            <person name="McClure R."/>
            <person name="Beliaev A."/>
            <person name="Bohutskyi P."/>
            <person name="Hill E.A."/>
            <person name="Rabines A."/>
            <person name="Zheng H."/>
            <person name="Allen L.Z."/>
            <person name="Kuo A."/>
            <person name="Grigoriev I.V."/>
            <person name="Allen A.E."/>
            <person name="Hazlebeck D."/>
            <person name="Allen E.E."/>
        </authorList>
    </citation>
    <scope>NUCLEOTIDE SEQUENCE</scope>
    <source>
        <strain evidence="5">Hildebrandi</strain>
    </source>
</reference>
<dbReference type="InterPro" id="IPR003591">
    <property type="entry name" value="Leu-rich_rpt_typical-subtyp"/>
</dbReference>
<evidence type="ECO:0000256" key="3">
    <source>
        <dbReference type="SAM" id="MobiDB-lite"/>
    </source>
</evidence>
<sequence length="572" mass="63206">MFQPPSSPLAHHHSTRRYSVSDDDNQLDEVLPSSTPPRLVSSNTNNASMTAAAVTPETVIVVMGESEDDDKSVALEEEDLPPKSLKQDHNTNRGGNNNNDRHIFVTLYIMMFLALGGLTFASTRYIQAKLASNGNGNSGVASSMGGSDDVTAFNRDNIAFKTQLEAVLSDVVRSSDLLQVTSPQARAVEWLVFQDRMLTMEDLNTEENNGGDPFKVYQRYALMVLYFATSGQLWEEIPWTDNTMVHTCDFVGVDCDEKRQVVILNLYLRKLRGRIPDDLGLLTQLTSLTLNSNLLEGDIPTFLFDKLTNLESLDLSQNEFSSTLNPSISKLTNLKYLLLDQLTGLTGTLPESLKTLSNLQLLRLEQSQMKAPIFDFVPHWPKLETLDLKQSLFTGTIPTSIAEWENLKFLNMMNSRINATNLPSEIGLMSNLVEFQVWSTTADGGTIPTELGNCNQLEVLSIQGSNFVGQIPSELGRLTKLYLLLLEGSLTGTVPSELGLLTNLNYLSLALNNIVGQLPEELGNVKQLARLQVHYTDLTGSIPSGVCNDSIDITRSCSITKCDCCRNPCHKN</sequence>
<keyword evidence="4" id="KW-1133">Transmembrane helix</keyword>
<name>A0A9K3LVC6_9STRA</name>
<dbReference type="PANTHER" id="PTHR48057">
    <property type="entry name" value="LEUCINE-RICH REPEAT SERINE/THREONINE-PROTEIN KINASE 1"/>
    <property type="match status" value="1"/>
</dbReference>
<keyword evidence="6" id="KW-1185">Reference proteome</keyword>
<dbReference type="AlphaFoldDB" id="A0A9K3LVC6"/>
<gene>
    <name evidence="5" type="ORF">IV203_031685</name>
</gene>
<dbReference type="OrthoDB" id="205182at2759"/>
<comment type="caution">
    <text evidence="5">The sequence shown here is derived from an EMBL/GenBank/DDBJ whole genome shotgun (WGS) entry which is preliminary data.</text>
</comment>
<keyword evidence="2" id="KW-0677">Repeat</keyword>
<accession>A0A9K3LVC6</accession>
<dbReference type="InterPro" id="IPR052595">
    <property type="entry name" value="LRRC69/RLP"/>
</dbReference>
<keyword evidence="4" id="KW-0812">Transmembrane</keyword>
<keyword evidence="1" id="KW-0433">Leucine-rich repeat</keyword>
<keyword evidence="4" id="KW-0472">Membrane</keyword>
<reference evidence="5" key="2">
    <citation type="submission" date="2021-04" db="EMBL/GenBank/DDBJ databases">
        <authorList>
            <person name="Podell S."/>
        </authorList>
    </citation>
    <scope>NUCLEOTIDE SEQUENCE</scope>
    <source>
        <strain evidence="5">Hildebrandi</strain>
    </source>
</reference>
<evidence type="ECO:0000256" key="1">
    <source>
        <dbReference type="ARBA" id="ARBA00022614"/>
    </source>
</evidence>
<dbReference type="EMBL" id="JAGRRH010000006">
    <property type="protein sequence ID" value="KAG7368942.1"/>
    <property type="molecule type" value="Genomic_DNA"/>
</dbReference>
<evidence type="ECO:0000256" key="2">
    <source>
        <dbReference type="ARBA" id="ARBA00022737"/>
    </source>
</evidence>
<feature type="transmembrane region" description="Helical" evidence="4">
    <location>
        <begin position="103"/>
        <end position="121"/>
    </location>
</feature>
<dbReference type="Pfam" id="PF00560">
    <property type="entry name" value="LRR_1"/>
    <property type="match status" value="1"/>
</dbReference>